<dbReference type="EMBL" id="JBHSRF010000008">
    <property type="protein sequence ID" value="MFC6081214.1"/>
    <property type="molecule type" value="Genomic_DNA"/>
</dbReference>
<feature type="transmembrane region" description="Helical" evidence="7">
    <location>
        <begin position="17"/>
        <end position="39"/>
    </location>
</feature>
<evidence type="ECO:0000256" key="2">
    <source>
        <dbReference type="ARBA" id="ARBA00022448"/>
    </source>
</evidence>
<dbReference type="InterPro" id="IPR035906">
    <property type="entry name" value="MetI-like_sf"/>
</dbReference>
<reference evidence="10" key="1">
    <citation type="journal article" date="2019" name="Int. J. Syst. Evol. Microbiol.">
        <title>The Global Catalogue of Microorganisms (GCM) 10K type strain sequencing project: providing services to taxonomists for standard genome sequencing and annotation.</title>
        <authorList>
            <consortium name="The Broad Institute Genomics Platform"/>
            <consortium name="The Broad Institute Genome Sequencing Center for Infectious Disease"/>
            <person name="Wu L."/>
            <person name="Ma J."/>
        </authorList>
    </citation>
    <scope>NUCLEOTIDE SEQUENCE [LARGE SCALE GENOMIC DNA]</scope>
    <source>
        <strain evidence="10">JCM 30346</strain>
    </source>
</reference>
<evidence type="ECO:0000256" key="7">
    <source>
        <dbReference type="RuleBase" id="RU363032"/>
    </source>
</evidence>
<dbReference type="InterPro" id="IPR000515">
    <property type="entry name" value="MetI-like"/>
</dbReference>
<dbReference type="PANTHER" id="PTHR32243:SF18">
    <property type="entry name" value="INNER MEMBRANE ABC TRANSPORTER PERMEASE PROTEIN YCJP"/>
    <property type="match status" value="1"/>
</dbReference>
<keyword evidence="6 7" id="KW-0472">Membrane</keyword>
<evidence type="ECO:0000256" key="1">
    <source>
        <dbReference type="ARBA" id="ARBA00004651"/>
    </source>
</evidence>
<evidence type="ECO:0000256" key="4">
    <source>
        <dbReference type="ARBA" id="ARBA00022692"/>
    </source>
</evidence>
<evidence type="ECO:0000256" key="5">
    <source>
        <dbReference type="ARBA" id="ARBA00022989"/>
    </source>
</evidence>
<feature type="transmembrane region" description="Helical" evidence="7">
    <location>
        <begin position="148"/>
        <end position="168"/>
    </location>
</feature>
<dbReference type="PANTHER" id="PTHR32243">
    <property type="entry name" value="MALTOSE TRANSPORT SYSTEM PERMEASE-RELATED"/>
    <property type="match status" value="1"/>
</dbReference>
<comment type="subcellular location">
    <subcellularLocation>
        <location evidence="1 7">Cell membrane</location>
        <topology evidence="1 7">Multi-pass membrane protein</topology>
    </subcellularLocation>
</comment>
<feature type="transmembrane region" description="Helical" evidence="7">
    <location>
        <begin position="77"/>
        <end position="101"/>
    </location>
</feature>
<evidence type="ECO:0000313" key="10">
    <source>
        <dbReference type="Proteomes" id="UP001596137"/>
    </source>
</evidence>
<feature type="transmembrane region" description="Helical" evidence="7">
    <location>
        <begin position="189"/>
        <end position="211"/>
    </location>
</feature>
<evidence type="ECO:0000259" key="8">
    <source>
        <dbReference type="PROSITE" id="PS50928"/>
    </source>
</evidence>
<proteinExistence type="inferred from homology"/>
<dbReference type="Gene3D" id="1.10.3720.10">
    <property type="entry name" value="MetI-like"/>
    <property type="match status" value="1"/>
</dbReference>
<dbReference type="InterPro" id="IPR050901">
    <property type="entry name" value="BP-dep_ABC_trans_perm"/>
</dbReference>
<evidence type="ECO:0000256" key="6">
    <source>
        <dbReference type="ARBA" id="ARBA00023136"/>
    </source>
</evidence>
<evidence type="ECO:0000313" key="9">
    <source>
        <dbReference type="EMBL" id="MFC6081214.1"/>
    </source>
</evidence>
<sequence>MTTLAAPRGRRFRPARALLYLVMLFVCAVSLFPFFWMVVTSLKPDADIFTRTPRFLPVEPIVSRYTALFDGSVPRQFLNSLIVAGATTVITGVIALLAGYALARFHIPLRRHLLIVILSIQMLPQTVLVIPLFVALRTTGLLGTYQGLVLSHLALTVGLATYMLRSFYLDIPEELEEAAMVDGASRFTAARLVVFPLVWPGLAASSIYGFITSWNELMFSATYMQQSERETLPVALQQYFSSYYSDWGGVMAASVIFTVPVVIFFLLVQKRLMRGMVAGAVKG</sequence>
<gene>
    <name evidence="9" type="ORF">ACFP1K_08595</name>
</gene>
<keyword evidence="4 7" id="KW-0812">Transmembrane</keyword>
<keyword evidence="10" id="KW-1185">Reference proteome</keyword>
<protein>
    <submittedName>
        <fullName evidence="9">Carbohydrate ABC transporter permease</fullName>
    </submittedName>
</protein>
<evidence type="ECO:0000256" key="3">
    <source>
        <dbReference type="ARBA" id="ARBA00022475"/>
    </source>
</evidence>
<dbReference type="Pfam" id="PF00528">
    <property type="entry name" value="BPD_transp_1"/>
    <property type="match status" value="1"/>
</dbReference>
<keyword evidence="3" id="KW-1003">Cell membrane</keyword>
<dbReference type="PROSITE" id="PS50928">
    <property type="entry name" value="ABC_TM1"/>
    <property type="match status" value="1"/>
</dbReference>
<keyword evidence="2 7" id="KW-0813">Transport</keyword>
<feature type="domain" description="ABC transmembrane type-1" evidence="8">
    <location>
        <begin position="77"/>
        <end position="268"/>
    </location>
</feature>
<organism evidence="9 10">
    <name type="scientific">Sphaerisporangium aureirubrum</name>
    <dbReference type="NCBI Taxonomy" id="1544736"/>
    <lineage>
        <taxon>Bacteria</taxon>
        <taxon>Bacillati</taxon>
        <taxon>Actinomycetota</taxon>
        <taxon>Actinomycetes</taxon>
        <taxon>Streptosporangiales</taxon>
        <taxon>Streptosporangiaceae</taxon>
        <taxon>Sphaerisporangium</taxon>
    </lineage>
</organism>
<dbReference type="CDD" id="cd06261">
    <property type="entry name" value="TM_PBP2"/>
    <property type="match status" value="1"/>
</dbReference>
<comment type="caution">
    <text evidence="9">The sequence shown here is derived from an EMBL/GenBank/DDBJ whole genome shotgun (WGS) entry which is preliminary data.</text>
</comment>
<feature type="transmembrane region" description="Helical" evidence="7">
    <location>
        <begin position="247"/>
        <end position="268"/>
    </location>
</feature>
<name>A0ABW1ND03_9ACTN</name>
<dbReference type="Proteomes" id="UP001596137">
    <property type="component" value="Unassembled WGS sequence"/>
</dbReference>
<dbReference type="SUPFAM" id="SSF161098">
    <property type="entry name" value="MetI-like"/>
    <property type="match status" value="1"/>
</dbReference>
<dbReference type="RefSeq" id="WP_380748802.1">
    <property type="nucleotide sequence ID" value="NZ_JBHSRF010000008.1"/>
</dbReference>
<comment type="similarity">
    <text evidence="7">Belongs to the binding-protein-dependent transport system permease family.</text>
</comment>
<keyword evidence="5 7" id="KW-1133">Transmembrane helix</keyword>
<accession>A0ABW1ND03</accession>
<feature type="transmembrane region" description="Helical" evidence="7">
    <location>
        <begin position="113"/>
        <end position="136"/>
    </location>
</feature>